<dbReference type="SUPFAM" id="SSF88659">
    <property type="entry name" value="Sigma3 and sigma4 domains of RNA polymerase sigma factors"/>
    <property type="match status" value="1"/>
</dbReference>
<keyword evidence="4" id="KW-0804">Transcription</keyword>
<organism evidence="7 8">
    <name type="scientific">Wenjunlia tyrosinilytica</name>
    <dbReference type="NCBI Taxonomy" id="1544741"/>
    <lineage>
        <taxon>Bacteria</taxon>
        <taxon>Bacillati</taxon>
        <taxon>Actinomycetota</taxon>
        <taxon>Actinomycetes</taxon>
        <taxon>Kitasatosporales</taxon>
        <taxon>Streptomycetaceae</taxon>
        <taxon>Wenjunlia</taxon>
    </lineage>
</organism>
<protein>
    <recommendedName>
        <fullName evidence="6">RNA polymerase sigma factor 70 region 4 type 2 domain-containing protein</fullName>
    </recommendedName>
</protein>
<keyword evidence="2" id="KW-0805">Transcription regulation</keyword>
<evidence type="ECO:0000256" key="4">
    <source>
        <dbReference type="ARBA" id="ARBA00023163"/>
    </source>
</evidence>
<dbReference type="EMBL" id="BMMS01000052">
    <property type="protein sequence ID" value="GGP00045.1"/>
    <property type="molecule type" value="Genomic_DNA"/>
</dbReference>
<sequence>MSQTAVFARVTRVVLESVREEFAAMESHLGLYPAIARLPERQFDVTVLRYVLEYPTDETARIMGVTETTVRCHHAAARRKIALHLKRGDTRDARHWAGQAANLEHEADHRNRRKQTKRQQTQHTQIPETILLLRALHGLLTDEVCDIAAEDFYACTGTLPTSLTRAVRRLEPDSTYTPMPWPDLALADELHETMPCY</sequence>
<dbReference type="InterPro" id="IPR013249">
    <property type="entry name" value="RNA_pol_sigma70_r4_t2"/>
</dbReference>
<dbReference type="AlphaFoldDB" id="A0A917ZX53"/>
<proteinExistence type="inferred from homology"/>
<dbReference type="InterPro" id="IPR013324">
    <property type="entry name" value="RNA_pol_sigma_r3/r4-like"/>
</dbReference>
<evidence type="ECO:0000313" key="8">
    <source>
        <dbReference type="Proteomes" id="UP000641932"/>
    </source>
</evidence>
<dbReference type="InterPro" id="IPR036388">
    <property type="entry name" value="WH-like_DNA-bd_sf"/>
</dbReference>
<keyword evidence="3" id="KW-0731">Sigma factor</keyword>
<evidence type="ECO:0000256" key="1">
    <source>
        <dbReference type="ARBA" id="ARBA00010641"/>
    </source>
</evidence>
<dbReference type="RefSeq" id="WP_189135656.1">
    <property type="nucleotide sequence ID" value="NZ_BMMS01000052.1"/>
</dbReference>
<evidence type="ECO:0000259" key="6">
    <source>
        <dbReference type="Pfam" id="PF08281"/>
    </source>
</evidence>
<comment type="similarity">
    <text evidence="1">Belongs to the sigma-70 factor family. ECF subfamily.</text>
</comment>
<evidence type="ECO:0000313" key="7">
    <source>
        <dbReference type="EMBL" id="GGP00045.1"/>
    </source>
</evidence>
<reference evidence="7" key="1">
    <citation type="journal article" date="2014" name="Int. J. Syst. Evol. Microbiol.">
        <title>Complete genome sequence of Corynebacterium casei LMG S-19264T (=DSM 44701T), isolated from a smear-ripened cheese.</title>
        <authorList>
            <consortium name="US DOE Joint Genome Institute (JGI-PGF)"/>
            <person name="Walter F."/>
            <person name="Albersmeier A."/>
            <person name="Kalinowski J."/>
            <person name="Ruckert C."/>
        </authorList>
    </citation>
    <scope>NUCLEOTIDE SEQUENCE</scope>
    <source>
        <strain evidence="7">CGMCC 4.7201</strain>
    </source>
</reference>
<gene>
    <name evidence="7" type="ORF">GCM10012280_67880</name>
</gene>
<dbReference type="GO" id="GO:0006352">
    <property type="term" value="P:DNA-templated transcription initiation"/>
    <property type="evidence" value="ECO:0007669"/>
    <property type="project" value="InterPro"/>
</dbReference>
<feature type="region of interest" description="Disordered" evidence="5">
    <location>
        <begin position="100"/>
        <end position="123"/>
    </location>
</feature>
<dbReference type="GO" id="GO:0016987">
    <property type="term" value="F:sigma factor activity"/>
    <property type="evidence" value="ECO:0007669"/>
    <property type="project" value="UniProtKB-KW"/>
</dbReference>
<evidence type="ECO:0000256" key="3">
    <source>
        <dbReference type="ARBA" id="ARBA00023082"/>
    </source>
</evidence>
<dbReference type="Pfam" id="PF08281">
    <property type="entry name" value="Sigma70_r4_2"/>
    <property type="match status" value="1"/>
</dbReference>
<keyword evidence="8" id="KW-1185">Reference proteome</keyword>
<accession>A0A917ZX53</accession>
<evidence type="ECO:0000256" key="2">
    <source>
        <dbReference type="ARBA" id="ARBA00023015"/>
    </source>
</evidence>
<dbReference type="Gene3D" id="1.10.10.10">
    <property type="entry name" value="Winged helix-like DNA-binding domain superfamily/Winged helix DNA-binding domain"/>
    <property type="match status" value="1"/>
</dbReference>
<evidence type="ECO:0000256" key="5">
    <source>
        <dbReference type="SAM" id="MobiDB-lite"/>
    </source>
</evidence>
<name>A0A917ZX53_9ACTN</name>
<dbReference type="GO" id="GO:0003677">
    <property type="term" value="F:DNA binding"/>
    <property type="evidence" value="ECO:0007669"/>
    <property type="project" value="InterPro"/>
</dbReference>
<feature type="domain" description="RNA polymerase sigma factor 70 region 4 type 2" evidence="6">
    <location>
        <begin position="34"/>
        <end position="81"/>
    </location>
</feature>
<reference evidence="7" key="2">
    <citation type="submission" date="2020-09" db="EMBL/GenBank/DDBJ databases">
        <authorList>
            <person name="Sun Q."/>
            <person name="Zhou Y."/>
        </authorList>
    </citation>
    <scope>NUCLEOTIDE SEQUENCE</scope>
    <source>
        <strain evidence="7">CGMCC 4.7201</strain>
    </source>
</reference>
<dbReference type="Proteomes" id="UP000641932">
    <property type="component" value="Unassembled WGS sequence"/>
</dbReference>
<comment type="caution">
    <text evidence="7">The sequence shown here is derived from an EMBL/GenBank/DDBJ whole genome shotgun (WGS) entry which is preliminary data.</text>
</comment>